<dbReference type="InterPro" id="IPR011990">
    <property type="entry name" value="TPR-like_helical_dom_sf"/>
</dbReference>
<sequence>MSEFQLLRPWWLLGLLPLALLAWTWLRQRSASGGWHQLLPAHLQPVLLPKAAAQRQVWPLYCALLALLCINLALAGPTWQRLPQPVYQLNAGSVVVVDMSLSMYSTDLPPNRLTQLRFKVTDLVRERLDGEVGLVAYAGDAFTISPLTNDGGNLVNLIRALSPDIMPELGSNPLAGLRQADELLRAAGYPQGDIYWVTDGIQTADQQDIYNFISSSGHRVSILAVATEAGAPIQLPSGQLYRDSSGSVVVPTVQFSRLESLAKRAGGRFSIIRSDQQDLDYLGSQPPLSRDGELTEGQAGDQWQEAGPWLLVVAALLLLPLARAGALTQVLQALPGKNLSSSWLALVSQTLMLAGSLVLLSGLTSSPALAQTPSGQNSSNQSSSNQSSSNQNSAVPAASTQQWLQQWQQLWQTPYQQADQALQQQDYEQAAATATDPWQRGTANYRAGNYDQALVDFSQVDSAEGFYNQGNSLMQLGRYQEAANSYAAALTRRPDWPEAQENKALAEALQQQQEQQQDNQSSDNNTGQQQQKDGEGSSSDTDAEGQQAEQNDSTDAEDQAPADADEQAQEEDAATPEQTEPQAEQEGEEQSQALSAAEQQQNVSDEQRQQMEQWLNRIEDDPAVLLRNKMLREAQQRRGNRKPKGVQQEW</sequence>
<evidence type="ECO:0000256" key="3">
    <source>
        <dbReference type="PROSITE-ProRule" id="PRU00339"/>
    </source>
</evidence>
<gene>
    <name evidence="7" type="ORF">AB8S08_03700</name>
</gene>
<dbReference type="EMBL" id="CP165718">
    <property type="protein sequence ID" value="XDV10311.1"/>
    <property type="molecule type" value="Genomic_DNA"/>
</dbReference>
<dbReference type="Gene3D" id="1.25.40.10">
    <property type="entry name" value="Tetratricopeptide repeat domain"/>
    <property type="match status" value="1"/>
</dbReference>
<dbReference type="PANTHER" id="PTHR22550:SF14">
    <property type="entry name" value="VWFA DOMAIN-CONTAINING PROTEIN"/>
    <property type="match status" value="1"/>
</dbReference>
<feature type="compositionally biased region" description="Low complexity" evidence="4">
    <location>
        <begin position="506"/>
        <end position="531"/>
    </location>
</feature>
<reference evidence="7" key="1">
    <citation type="submission" date="2024-07" db="EMBL/GenBank/DDBJ databases">
        <title>Whole genome sequence of bacterial strains from algal surface.</title>
        <authorList>
            <person name="Kumar P."/>
        </authorList>
    </citation>
    <scope>NUCLEOTIDE SEQUENCE</scope>
    <source>
        <strain evidence="7">PP-1MA</strain>
    </source>
</reference>
<keyword evidence="5" id="KW-0812">Transmembrane</keyword>
<dbReference type="InterPro" id="IPR013105">
    <property type="entry name" value="TPR_2"/>
</dbReference>
<keyword evidence="2 3" id="KW-0802">TPR repeat</keyword>
<dbReference type="Pfam" id="PF07719">
    <property type="entry name" value="TPR_2"/>
    <property type="match status" value="1"/>
</dbReference>
<dbReference type="InterPro" id="IPR050768">
    <property type="entry name" value="UPF0353/GerABKA_families"/>
</dbReference>
<dbReference type="SUPFAM" id="SSF53300">
    <property type="entry name" value="vWA-like"/>
    <property type="match status" value="1"/>
</dbReference>
<protein>
    <submittedName>
        <fullName evidence="7">VWA domain-containing protein</fullName>
    </submittedName>
</protein>
<dbReference type="InterPro" id="IPR002035">
    <property type="entry name" value="VWF_A"/>
</dbReference>
<evidence type="ECO:0000256" key="5">
    <source>
        <dbReference type="SAM" id="Phobius"/>
    </source>
</evidence>
<feature type="domain" description="VWFA" evidence="6">
    <location>
        <begin position="90"/>
        <end position="262"/>
    </location>
</feature>
<feature type="region of interest" description="Disordered" evidence="4">
    <location>
        <begin position="506"/>
        <end position="650"/>
    </location>
</feature>
<evidence type="ECO:0000256" key="1">
    <source>
        <dbReference type="ARBA" id="ARBA00022737"/>
    </source>
</evidence>
<proteinExistence type="predicted"/>
<feature type="transmembrane region" description="Helical" evidence="5">
    <location>
        <begin position="58"/>
        <end position="79"/>
    </location>
</feature>
<evidence type="ECO:0000256" key="4">
    <source>
        <dbReference type="SAM" id="MobiDB-lite"/>
    </source>
</evidence>
<dbReference type="Pfam" id="PF13519">
    <property type="entry name" value="VWA_2"/>
    <property type="match status" value="1"/>
</dbReference>
<dbReference type="RefSeq" id="WP_369743686.1">
    <property type="nucleotide sequence ID" value="NZ_CP165718.1"/>
</dbReference>
<dbReference type="InterPro" id="IPR019734">
    <property type="entry name" value="TPR_rpt"/>
</dbReference>
<keyword evidence="5" id="KW-1133">Transmembrane helix</keyword>
<feature type="transmembrane region" description="Helical" evidence="5">
    <location>
        <begin position="6"/>
        <end position="26"/>
    </location>
</feature>
<feature type="compositionally biased region" description="Acidic residues" evidence="4">
    <location>
        <begin position="552"/>
        <end position="574"/>
    </location>
</feature>
<evidence type="ECO:0000259" key="6">
    <source>
        <dbReference type="SMART" id="SM00327"/>
    </source>
</evidence>
<dbReference type="PANTHER" id="PTHR22550">
    <property type="entry name" value="SPORE GERMINATION PROTEIN"/>
    <property type="match status" value="1"/>
</dbReference>
<dbReference type="CDD" id="cd00198">
    <property type="entry name" value="vWFA"/>
    <property type="match status" value="1"/>
</dbReference>
<accession>A0AB39XAT7</accession>
<name>A0AB39XAT7_9GAMM</name>
<organism evidence="7">
    <name type="scientific">Pseudidiomarina sp. PP-1MA</name>
    <dbReference type="NCBI Taxonomy" id="3237706"/>
    <lineage>
        <taxon>Bacteria</taxon>
        <taxon>Pseudomonadati</taxon>
        <taxon>Pseudomonadota</taxon>
        <taxon>Gammaproteobacteria</taxon>
        <taxon>Alteromonadales</taxon>
        <taxon>Idiomarinaceae</taxon>
        <taxon>Pseudidiomarina</taxon>
    </lineage>
</organism>
<keyword evidence="1" id="KW-0677">Repeat</keyword>
<evidence type="ECO:0000313" key="7">
    <source>
        <dbReference type="EMBL" id="XDV10311.1"/>
    </source>
</evidence>
<dbReference type="Gene3D" id="3.40.50.410">
    <property type="entry name" value="von Willebrand factor, type A domain"/>
    <property type="match status" value="1"/>
</dbReference>
<dbReference type="SMART" id="SM00028">
    <property type="entry name" value="TPR"/>
    <property type="match status" value="1"/>
</dbReference>
<keyword evidence="5" id="KW-0472">Membrane</keyword>
<dbReference type="AlphaFoldDB" id="A0AB39XAT7"/>
<dbReference type="SUPFAM" id="SSF48452">
    <property type="entry name" value="TPR-like"/>
    <property type="match status" value="1"/>
</dbReference>
<feature type="compositionally biased region" description="Low complexity" evidence="4">
    <location>
        <begin position="590"/>
        <end position="601"/>
    </location>
</feature>
<evidence type="ECO:0000256" key="2">
    <source>
        <dbReference type="ARBA" id="ARBA00022803"/>
    </source>
</evidence>
<dbReference type="SMART" id="SM00327">
    <property type="entry name" value="VWA"/>
    <property type="match status" value="1"/>
</dbReference>
<feature type="region of interest" description="Disordered" evidence="4">
    <location>
        <begin position="369"/>
        <end position="395"/>
    </location>
</feature>
<dbReference type="PROSITE" id="PS50005">
    <property type="entry name" value="TPR"/>
    <property type="match status" value="1"/>
</dbReference>
<dbReference type="InterPro" id="IPR036465">
    <property type="entry name" value="vWFA_dom_sf"/>
</dbReference>
<feature type="compositionally biased region" description="Low complexity" evidence="4">
    <location>
        <begin position="376"/>
        <end position="393"/>
    </location>
</feature>
<feature type="repeat" description="TPR" evidence="3">
    <location>
        <begin position="463"/>
        <end position="496"/>
    </location>
</feature>